<evidence type="ECO:0000259" key="10">
    <source>
        <dbReference type="PROSITE" id="PS50011"/>
    </source>
</evidence>
<evidence type="ECO:0000256" key="5">
    <source>
        <dbReference type="ARBA" id="ARBA00022989"/>
    </source>
</evidence>
<dbReference type="InterPro" id="IPR000719">
    <property type="entry name" value="Prot_kinase_dom"/>
</dbReference>
<evidence type="ECO:0000256" key="6">
    <source>
        <dbReference type="ARBA" id="ARBA00023136"/>
    </source>
</evidence>
<feature type="compositionally biased region" description="Low complexity" evidence="8">
    <location>
        <begin position="226"/>
        <end position="238"/>
    </location>
</feature>
<evidence type="ECO:0000256" key="3">
    <source>
        <dbReference type="ARBA" id="ARBA00022729"/>
    </source>
</evidence>
<evidence type="ECO:0000256" key="4">
    <source>
        <dbReference type="ARBA" id="ARBA00022737"/>
    </source>
</evidence>
<dbReference type="Proteomes" id="UP000594263">
    <property type="component" value="Unplaced"/>
</dbReference>
<dbReference type="InterPro" id="IPR013210">
    <property type="entry name" value="LRR_N_plant-typ"/>
</dbReference>
<dbReference type="FunFam" id="3.30.200.20:FF:000489">
    <property type="entry name" value="Inactive receptor-like serine/threonine-protein kinase"/>
    <property type="match status" value="1"/>
</dbReference>
<keyword evidence="2 9" id="KW-0812">Transmembrane</keyword>
<accession>A0A7N0RIU9</accession>
<comment type="subcellular location">
    <subcellularLocation>
        <location evidence="7">Endomembrane system</location>
        <topology evidence="7">Single-pass type I membrane protein</topology>
    </subcellularLocation>
</comment>
<dbReference type="InterPro" id="IPR011009">
    <property type="entry name" value="Kinase-like_dom_sf"/>
</dbReference>
<dbReference type="Gene3D" id="3.30.200.20">
    <property type="entry name" value="Phosphorylase Kinase, domain 1"/>
    <property type="match status" value="1"/>
</dbReference>
<dbReference type="SUPFAM" id="SSF52058">
    <property type="entry name" value="L domain-like"/>
    <property type="match status" value="1"/>
</dbReference>
<evidence type="ECO:0000256" key="1">
    <source>
        <dbReference type="ARBA" id="ARBA00022614"/>
    </source>
</evidence>
<dbReference type="Gene3D" id="3.80.10.10">
    <property type="entry name" value="Ribonuclease Inhibitor"/>
    <property type="match status" value="1"/>
</dbReference>
<dbReference type="SUPFAM" id="SSF56112">
    <property type="entry name" value="Protein kinase-like (PK-like)"/>
    <property type="match status" value="1"/>
</dbReference>
<protein>
    <recommendedName>
        <fullName evidence="10">Protein kinase domain-containing protein</fullName>
    </recommendedName>
</protein>
<dbReference type="OMA" id="PCFWNEL"/>
<sequence>MYGFSFACRLGYGGLLVLVWCLFSHNLGVCWSLNHEGLALLKLKERISLDPLGSLSSWTDNGEISPCFWNGVECSDGNVVVVNLKNLRLGGTLAPELGDLAHIKAIILRNNSFCGIIPQEIGELKELEVLDLGYNNFSGLVPHNIGSNPYLAILLLDNNDVLSFLSPEVEELTRISEFQVDEKQLSYARQGSSSRRTLKSWSIAETANSVYRKISSPSPLAKVDISESAPSPSLAPSESPSPSPTPVPSPPAAVALPPSPPAATFPYSPPFTPRPFLSPNSSAVPTASGGRSDSKRVLTAVVSIAGGIVLLASVIGIFFWQSKKGHIVKPWATGLSGQLQKAFVTGVPNLKRSELESACEDFSNVIGSSVIGNVYKGTLSSGEEIAVTSVSVKSASDWSANLEGQFRRMINTLSKVNHKNFVNLVGFCEEEEPFTRMLVYEYAPNGTLFEHLHIKEAEHLDWRMRLRVAMGMAYCLEHMHQLRPPITHKNINSSAINLTEDYAAKISYFTIWNDAASNTTDSSSMELSSTSTATNVYSFGVTLFEMITGTLPYSANRGSLDDWALDYLTGLEKPINETVDPTLKTFDEGQLEALHKVIKSCVHPDPTKRPTMVEVTERMRRITGIGPDQAIPRISPLWWAELEILSTEGA</sequence>
<dbReference type="Pfam" id="PF08263">
    <property type="entry name" value="LRRNT_2"/>
    <property type="match status" value="1"/>
</dbReference>
<keyword evidence="3" id="KW-0732">Signal</keyword>
<dbReference type="InterPro" id="IPR001611">
    <property type="entry name" value="Leu-rich_rpt"/>
</dbReference>
<dbReference type="Pfam" id="PF07714">
    <property type="entry name" value="PK_Tyr_Ser-Thr"/>
    <property type="match status" value="1"/>
</dbReference>
<evidence type="ECO:0000313" key="12">
    <source>
        <dbReference type="Proteomes" id="UP000594263"/>
    </source>
</evidence>
<dbReference type="PANTHER" id="PTHR46084">
    <property type="entry name" value="PROTEIN MALE DISCOVERER 2"/>
    <property type="match status" value="1"/>
</dbReference>
<evidence type="ECO:0000313" key="11">
    <source>
        <dbReference type="EnsemblPlants" id="Kaladp0011s0966.1.v1.1"/>
    </source>
</evidence>
<reference evidence="11" key="1">
    <citation type="submission" date="2021-01" db="UniProtKB">
        <authorList>
            <consortium name="EnsemblPlants"/>
        </authorList>
    </citation>
    <scope>IDENTIFICATION</scope>
</reference>
<dbReference type="AlphaFoldDB" id="A0A7N0RIU9"/>
<evidence type="ECO:0000256" key="7">
    <source>
        <dbReference type="ARBA" id="ARBA00046288"/>
    </source>
</evidence>
<dbReference type="InterPro" id="IPR001245">
    <property type="entry name" value="Ser-Thr/Tyr_kinase_cat_dom"/>
</dbReference>
<keyword evidence="5 9" id="KW-1133">Transmembrane helix</keyword>
<dbReference type="PROSITE" id="PS50011">
    <property type="entry name" value="PROTEIN_KINASE_DOM"/>
    <property type="match status" value="1"/>
</dbReference>
<proteinExistence type="predicted"/>
<dbReference type="Pfam" id="PF00560">
    <property type="entry name" value="LRR_1"/>
    <property type="match status" value="1"/>
</dbReference>
<feature type="domain" description="Protein kinase" evidence="10">
    <location>
        <begin position="360"/>
        <end position="622"/>
    </location>
</feature>
<dbReference type="GO" id="GO:0005524">
    <property type="term" value="F:ATP binding"/>
    <property type="evidence" value="ECO:0007669"/>
    <property type="project" value="InterPro"/>
</dbReference>
<feature type="transmembrane region" description="Helical" evidence="9">
    <location>
        <begin position="297"/>
        <end position="320"/>
    </location>
</feature>
<keyword evidence="1" id="KW-0433">Leucine-rich repeat</keyword>
<name>A0A7N0RIU9_KALFE</name>
<dbReference type="FunFam" id="3.80.10.10:FF:000400">
    <property type="entry name" value="Nuclear pore complex protein NUP107"/>
    <property type="match status" value="1"/>
</dbReference>
<dbReference type="GO" id="GO:0004672">
    <property type="term" value="F:protein kinase activity"/>
    <property type="evidence" value="ECO:0007669"/>
    <property type="project" value="InterPro"/>
</dbReference>
<evidence type="ECO:0000256" key="8">
    <source>
        <dbReference type="SAM" id="MobiDB-lite"/>
    </source>
</evidence>
<keyword evidence="4" id="KW-0677">Repeat</keyword>
<dbReference type="InterPro" id="IPR032675">
    <property type="entry name" value="LRR_dom_sf"/>
</dbReference>
<dbReference type="GO" id="GO:0012505">
    <property type="term" value="C:endomembrane system"/>
    <property type="evidence" value="ECO:0007669"/>
    <property type="project" value="UniProtKB-SubCell"/>
</dbReference>
<feature type="compositionally biased region" description="Pro residues" evidence="8">
    <location>
        <begin position="239"/>
        <end position="255"/>
    </location>
</feature>
<keyword evidence="12" id="KW-1185">Reference proteome</keyword>
<dbReference type="Gene3D" id="1.10.510.10">
    <property type="entry name" value="Transferase(Phosphotransferase) domain 1"/>
    <property type="match status" value="1"/>
</dbReference>
<dbReference type="Gramene" id="Kaladp0011s0966.1.v1.1">
    <property type="protein sequence ID" value="Kaladp0011s0966.1.v1.1"/>
    <property type="gene ID" value="Kaladp0011s0966.v1.1"/>
</dbReference>
<feature type="region of interest" description="Disordered" evidence="8">
    <location>
        <begin position="222"/>
        <end position="255"/>
    </location>
</feature>
<evidence type="ECO:0000256" key="2">
    <source>
        <dbReference type="ARBA" id="ARBA00022692"/>
    </source>
</evidence>
<dbReference type="PANTHER" id="PTHR46084:SF4">
    <property type="entry name" value="PROTEIN KINASE DOMAIN-CONTAINING PROTEIN"/>
    <property type="match status" value="1"/>
</dbReference>
<keyword evidence="6 9" id="KW-0472">Membrane</keyword>
<organism evidence="11 12">
    <name type="scientific">Kalanchoe fedtschenkoi</name>
    <name type="common">Lavender scallops</name>
    <name type="synonym">South American air plant</name>
    <dbReference type="NCBI Taxonomy" id="63787"/>
    <lineage>
        <taxon>Eukaryota</taxon>
        <taxon>Viridiplantae</taxon>
        <taxon>Streptophyta</taxon>
        <taxon>Embryophyta</taxon>
        <taxon>Tracheophyta</taxon>
        <taxon>Spermatophyta</taxon>
        <taxon>Magnoliopsida</taxon>
        <taxon>eudicotyledons</taxon>
        <taxon>Gunneridae</taxon>
        <taxon>Pentapetalae</taxon>
        <taxon>Saxifragales</taxon>
        <taxon>Crassulaceae</taxon>
        <taxon>Kalanchoe</taxon>
    </lineage>
</organism>
<dbReference type="EnsemblPlants" id="Kaladp0011s0966.1.v1.1">
    <property type="protein sequence ID" value="Kaladp0011s0966.1.v1.1"/>
    <property type="gene ID" value="Kaladp0011s0966.v1.1"/>
</dbReference>
<feature type="transmembrane region" description="Helical" evidence="9">
    <location>
        <begin position="12"/>
        <end position="34"/>
    </location>
</feature>
<evidence type="ECO:0000256" key="9">
    <source>
        <dbReference type="SAM" id="Phobius"/>
    </source>
</evidence>